<accession>A0A250KTQ3</accession>
<keyword evidence="1" id="KW-1133">Transmembrane helix</keyword>
<keyword evidence="1" id="KW-0472">Membrane</keyword>
<dbReference type="InterPro" id="IPR022472">
    <property type="entry name" value="VPLPA-CTERM"/>
</dbReference>
<dbReference type="AlphaFoldDB" id="A0A250KTQ3"/>
<name>A0A250KTQ3_9GAMM</name>
<evidence type="ECO:0000313" key="4">
    <source>
        <dbReference type="Proteomes" id="UP000266313"/>
    </source>
</evidence>
<dbReference type="OrthoDB" id="571052at2"/>
<feature type="transmembrane region" description="Helical" evidence="1">
    <location>
        <begin position="271"/>
        <end position="292"/>
    </location>
</feature>
<evidence type="ECO:0000256" key="2">
    <source>
        <dbReference type="SAM" id="SignalP"/>
    </source>
</evidence>
<gene>
    <name evidence="3" type="ORF">sS8_3087</name>
</gene>
<organism evidence="3 4">
    <name type="scientific">Methylocaldum marinum</name>
    <dbReference type="NCBI Taxonomy" id="1432792"/>
    <lineage>
        <taxon>Bacteria</taxon>
        <taxon>Pseudomonadati</taxon>
        <taxon>Pseudomonadota</taxon>
        <taxon>Gammaproteobacteria</taxon>
        <taxon>Methylococcales</taxon>
        <taxon>Methylococcaceae</taxon>
        <taxon>Methylocaldum</taxon>
    </lineage>
</organism>
<dbReference type="NCBIfam" id="TIGR03370">
    <property type="entry name" value="VPLPA-CTERM"/>
    <property type="match status" value="1"/>
</dbReference>
<evidence type="ECO:0008006" key="5">
    <source>
        <dbReference type="Google" id="ProtNLM"/>
    </source>
</evidence>
<dbReference type="RefSeq" id="WP_119630307.1">
    <property type="nucleotide sequence ID" value="NZ_AP017928.1"/>
</dbReference>
<dbReference type="KEGG" id="mmai:sS8_3087"/>
<sequence>MNKTHSFACRPFTLALLLAAGTAPVSAQASILSSEAFTIIGTGGGGGSGSATSGMFLSDGTVWAGGGAVGLQGPSSFNPFVPGFHPTAGNVAFKFDVGAAVDALDATHGAGNWTIDNAKLTFQYTIYANNTRFGGGPGNFDIYWVGKDDWTAASGGALNPPYATTEAALATWSGSQALIGSPYYGWNTPTYTGSTTHYGNWATDKTGDRQATVSYDLAPAPDFVEDILSASASGDANVSLYLMAASDTLGITIFTGGASVLPTLSFDVVPAAVPVPAAVWLFGSALAGLGVIGRRKAV</sequence>
<evidence type="ECO:0000313" key="3">
    <source>
        <dbReference type="EMBL" id="BBA35030.1"/>
    </source>
</evidence>
<dbReference type="Proteomes" id="UP000266313">
    <property type="component" value="Chromosome"/>
</dbReference>
<protein>
    <recommendedName>
        <fullName evidence="5">VPLPA-CTERM sorting domain-containing protein</fullName>
    </recommendedName>
</protein>
<feature type="signal peptide" evidence="2">
    <location>
        <begin position="1"/>
        <end position="29"/>
    </location>
</feature>
<dbReference type="EMBL" id="AP017928">
    <property type="protein sequence ID" value="BBA35030.1"/>
    <property type="molecule type" value="Genomic_DNA"/>
</dbReference>
<feature type="chain" id="PRO_5012151378" description="VPLPA-CTERM sorting domain-containing protein" evidence="2">
    <location>
        <begin position="30"/>
        <end position="298"/>
    </location>
</feature>
<keyword evidence="1" id="KW-0812">Transmembrane</keyword>
<proteinExistence type="predicted"/>
<evidence type="ECO:0000256" key="1">
    <source>
        <dbReference type="SAM" id="Phobius"/>
    </source>
</evidence>
<keyword evidence="4" id="KW-1185">Reference proteome</keyword>
<reference evidence="3 4" key="1">
    <citation type="submission" date="2016-12" db="EMBL/GenBank/DDBJ databases">
        <title>Genome sequencing of Methylocaldum marinum.</title>
        <authorList>
            <person name="Takeuchi M."/>
            <person name="Kamagata Y."/>
            <person name="Hiraoka S."/>
            <person name="Oshima K."/>
            <person name="Hattori M."/>
            <person name="Iwasaki W."/>
        </authorList>
    </citation>
    <scope>NUCLEOTIDE SEQUENCE [LARGE SCALE GENOMIC DNA]</scope>
    <source>
        <strain evidence="3 4">S8</strain>
    </source>
</reference>
<keyword evidence="2" id="KW-0732">Signal</keyword>